<feature type="transmembrane region" description="Helical" evidence="2">
    <location>
        <begin position="147"/>
        <end position="169"/>
    </location>
</feature>
<accession>A0A8H4J130</accession>
<evidence type="ECO:0000256" key="2">
    <source>
        <dbReference type="SAM" id="Phobius"/>
    </source>
</evidence>
<keyword evidence="2" id="KW-0472">Membrane</keyword>
<protein>
    <recommendedName>
        <fullName evidence="5">Transmembrane protein</fullName>
    </recommendedName>
</protein>
<organism evidence="3 4">
    <name type="scientific">Botryosphaeria dothidea</name>
    <dbReference type="NCBI Taxonomy" id="55169"/>
    <lineage>
        <taxon>Eukaryota</taxon>
        <taxon>Fungi</taxon>
        <taxon>Dikarya</taxon>
        <taxon>Ascomycota</taxon>
        <taxon>Pezizomycotina</taxon>
        <taxon>Dothideomycetes</taxon>
        <taxon>Dothideomycetes incertae sedis</taxon>
        <taxon>Botryosphaeriales</taxon>
        <taxon>Botryosphaeriaceae</taxon>
        <taxon>Botryosphaeria</taxon>
    </lineage>
</organism>
<proteinExistence type="predicted"/>
<evidence type="ECO:0000313" key="3">
    <source>
        <dbReference type="EMBL" id="KAF4311100.1"/>
    </source>
</evidence>
<evidence type="ECO:0000313" key="4">
    <source>
        <dbReference type="Proteomes" id="UP000572817"/>
    </source>
</evidence>
<feature type="transmembrane region" description="Helical" evidence="2">
    <location>
        <begin position="111"/>
        <end position="135"/>
    </location>
</feature>
<dbReference type="EMBL" id="WWBZ02000011">
    <property type="protein sequence ID" value="KAF4311100.1"/>
    <property type="molecule type" value="Genomic_DNA"/>
</dbReference>
<keyword evidence="2" id="KW-1133">Transmembrane helix</keyword>
<dbReference type="AlphaFoldDB" id="A0A8H4J130"/>
<reference evidence="3" key="1">
    <citation type="submission" date="2020-04" db="EMBL/GenBank/DDBJ databases">
        <title>Genome Assembly and Annotation of Botryosphaeria dothidea sdau 11-99, a Latent Pathogen of Apple Fruit Ring Rot in China.</title>
        <authorList>
            <person name="Yu C."/>
            <person name="Diao Y."/>
            <person name="Lu Q."/>
            <person name="Zhao J."/>
            <person name="Cui S."/>
            <person name="Peng C."/>
            <person name="He B."/>
            <person name="Liu H."/>
        </authorList>
    </citation>
    <scope>NUCLEOTIDE SEQUENCE [LARGE SCALE GENOMIC DNA]</scope>
    <source>
        <strain evidence="3">Sdau11-99</strain>
    </source>
</reference>
<name>A0A8H4J130_9PEZI</name>
<feature type="transmembrane region" description="Helical" evidence="2">
    <location>
        <begin position="76"/>
        <end position="96"/>
    </location>
</feature>
<keyword evidence="2" id="KW-0812">Transmembrane</keyword>
<sequence length="205" mass="21783">MEATLPNHQQLNLPQISTPSRPFSAHLRNIPAIKSPLGLQRQDIAAASPPPPRRLHASSTTRSLQKDLAPSHPPPLTWRLLLIFALPATGCQMYAIASSPSSASPPQPTTIFWTTLAETLLLLGTACLNLVVLLDSRRLGGGKGRRASLACLFCLAFSVLAVGAAWLLWGLASYQWVELSVFAAEVGLCVAAVESMVLAGDSRAG</sequence>
<gene>
    <name evidence="3" type="ORF">GTA08_BOTSDO13414</name>
</gene>
<comment type="caution">
    <text evidence="3">The sequence shown here is derived from an EMBL/GenBank/DDBJ whole genome shotgun (WGS) entry which is preliminary data.</text>
</comment>
<feature type="region of interest" description="Disordered" evidence="1">
    <location>
        <begin position="1"/>
        <end position="20"/>
    </location>
</feature>
<keyword evidence="4" id="KW-1185">Reference proteome</keyword>
<evidence type="ECO:0000256" key="1">
    <source>
        <dbReference type="SAM" id="MobiDB-lite"/>
    </source>
</evidence>
<evidence type="ECO:0008006" key="5">
    <source>
        <dbReference type="Google" id="ProtNLM"/>
    </source>
</evidence>
<feature type="region of interest" description="Disordered" evidence="1">
    <location>
        <begin position="44"/>
        <end position="70"/>
    </location>
</feature>
<dbReference type="Proteomes" id="UP000572817">
    <property type="component" value="Unassembled WGS sequence"/>
</dbReference>